<feature type="region of interest" description="Disordered" evidence="1">
    <location>
        <begin position="210"/>
        <end position="461"/>
    </location>
</feature>
<feature type="compositionally biased region" description="Basic and acidic residues" evidence="1">
    <location>
        <begin position="409"/>
        <end position="422"/>
    </location>
</feature>
<keyword evidence="3" id="KW-1185">Reference proteome</keyword>
<feature type="compositionally biased region" description="Basic and acidic residues" evidence="1">
    <location>
        <begin position="227"/>
        <end position="251"/>
    </location>
</feature>
<dbReference type="AlphaFoldDB" id="A0AAJ5YYU3"/>
<feature type="compositionally biased region" description="Basic and acidic residues" evidence="1">
    <location>
        <begin position="600"/>
        <end position="615"/>
    </location>
</feature>
<reference evidence="2 3" key="1">
    <citation type="submission" date="2023-03" db="EMBL/GenBank/DDBJ databases">
        <title>Mating type loci evolution in Malassezia.</title>
        <authorList>
            <person name="Coelho M.A."/>
        </authorList>
    </citation>
    <scope>NUCLEOTIDE SEQUENCE [LARGE SCALE GENOMIC DNA]</scope>
    <source>
        <strain evidence="2 3">CBS 13387</strain>
    </source>
</reference>
<evidence type="ECO:0000313" key="3">
    <source>
        <dbReference type="Proteomes" id="UP001217582"/>
    </source>
</evidence>
<feature type="compositionally biased region" description="Basic and acidic residues" evidence="1">
    <location>
        <begin position="383"/>
        <end position="400"/>
    </location>
</feature>
<gene>
    <name evidence="2" type="ORF">MARU1_001697</name>
</gene>
<feature type="compositionally biased region" description="Acidic residues" evidence="1">
    <location>
        <begin position="332"/>
        <end position="382"/>
    </location>
</feature>
<feature type="compositionally biased region" description="Acidic residues" evidence="1">
    <location>
        <begin position="256"/>
        <end position="324"/>
    </location>
</feature>
<feature type="compositionally biased region" description="Basic and acidic residues" evidence="1">
    <location>
        <begin position="434"/>
        <end position="448"/>
    </location>
</feature>
<feature type="region of interest" description="Disordered" evidence="1">
    <location>
        <begin position="162"/>
        <end position="182"/>
    </location>
</feature>
<accession>A0AAJ5YYU3</accession>
<name>A0AAJ5YYU3_9BASI</name>
<evidence type="ECO:0000256" key="1">
    <source>
        <dbReference type="SAM" id="MobiDB-lite"/>
    </source>
</evidence>
<dbReference type="Proteomes" id="UP001217582">
    <property type="component" value="Chromosome 3"/>
</dbReference>
<evidence type="ECO:0000313" key="2">
    <source>
        <dbReference type="EMBL" id="WFD15675.1"/>
    </source>
</evidence>
<sequence>MPWDERRSSSPWHARRPRRSAFESFDEAQWLSGVREHLRTALVGPPPPASDMPWIRDNPRPLTLLSSDDEQEPEMKEDPRAKAHLSLTADAMEEVLALGGIVDQDDQGPVHLDGFAEQVWRVDTPSTSQAPSSLLSAFQRDTTGTVDFDALLQFRARMAQGTSPTPNIQVLDHDADPPDTLMQAEEDAPMDVPQSLPDSFLSHALRTEPMTQAPLPHPPSPILVLSDSDHESDHPEGVHPTHDRCVPHETRGALYEESDEDSDENDSEDGSEDEADESEEESEEEGGEESEEEGEKESEEEGGEESEEEGEKESEEERGEESEEVGEKEGGEESEEEGEEESEEEGEEESEEEGEEESEEEGGEESEEGEEESEEGGEESEEESGKDQHSQEAVDEKEEKEQDENLQEEPNRQSQEEEEKHQVGGNQDHPAAAPKDEADHVHDKEHIAANRSSHALIPKQDLAGSVNPSMLLSRTDTDLLATPTQHPMAPQSHGPYQRLTLSKHIGAPAFIVHSCSFDPHVLEEEGGELDHVLADGLDMAPLDPDTLPEPVLQSLRRIVGPSMLDDIYVMPSPRSEPAPDTIRKRPRRSSPTAPLQMRLRTPEERRPPRHYSPDL</sequence>
<feature type="region of interest" description="Disordered" evidence="1">
    <location>
        <begin position="41"/>
        <end position="80"/>
    </location>
</feature>
<dbReference type="EMBL" id="CP119918">
    <property type="protein sequence ID" value="WFD15675.1"/>
    <property type="molecule type" value="Genomic_DNA"/>
</dbReference>
<proteinExistence type="predicted"/>
<feature type="region of interest" description="Disordered" evidence="1">
    <location>
        <begin position="568"/>
        <end position="615"/>
    </location>
</feature>
<protein>
    <submittedName>
        <fullName evidence="2">Uncharacterized protein</fullName>
    </submittedName>
</protein>
<organism evidence="2 3">
    <name type="scientific">Malassezia arunalokei</name>
    <dbReference type="NCBI Taxonomy" id="1514897"/>
    <lineage>
        <taxon>Eukaryota</taxon>
        <taxon>Fungi</taxon>
        <taxon>Dikarya</taxon>
        <taxon>Basidiomycota</taxon>
        <taxon>Ustilaginomycotina</taxon>
        <taxon>Malasseziomycetes</taxon>
        <taxon>Malasseziales</taxon>
        <taxon>Malasseziaceae</taxon>
        <taxon>Malassezia</taxon>
    </lineage>
</organism>